<name>A0A4C1ZR48_EUMVA</name>
<gene>
    <name evidence="1" type="ORF">EVAR_66988_1</name>
</gene>
<evidence type="ECO:0000313" key="1">
    <source>
        <dbReference type="EMBL" id="GBP91371.1"/>
    </source>
</evidence>
<keyword evidence="2" id="KW-1185">Reference proteome</keyword>
<dbReference type="EMBL" id="BGZK01002164">
    <property type="protein sequence ID" value="GBP91371.1"/>
    <property type="molecule type" value="Genomic_DNA"/>
</dbReference>
<proteinExistence type="predicted"/>
<reference evidence="1 2" key="1">
    <citation type="journal article" date="2019" name="Commun. Biol.">
        <title>The bagworm genome reveals a unique fibroin gene that provides high tensile strength.</title>
        <authorList>
            <person name="Kono N."/>
            <person name="Nakamura H."/>
            <person name="Ohtoshi R."/>
            <person name="Tomita M."/>
            <person name="Numata K."/>
            <person name="Arakawa K."/>
        </authorList>
    </citation>
    <scope>NUCLEOTIDE SEQUENCE [LARGE SCALE GENOMIC DNA]</scope>
</reference>
<sequence>MKTSGGIVPVAGYEDPEKYCFYKVGQPSLADGNGDDAQQALRSVNTSYLTNDQQTTLSYELVPRNDAKLDGDDSNAVSI</sequence>
<organism evidence="1 2">
    <name type="scientific">Eumeta variegata</name>
    <name type="common">Bagworm moth</name>
    <name type="synonym">Eumeta japonica</name>
    <dbReference type="NCBI Taxonomy" id="151549"/>
    <lineage>
        <taxon>Eukaryota</taxon>
        <taxon>Metazoa</taxon>
        <taxon>Ecdysozoa</taxon>
        <taxon>Arthropoda</taxon>
        <taxon>Hexapoda</taxon>
        <taxon>Insecta</taxon>
        <taxon>Pterygota</taxon>
        <taxon>Neoptera</taxon>
        <taxon>Endopterygota</taxon>
        <taxon>Lepidoptera</taxon>
        <taxon>Glossata</taxon>
        <taxon>Ditrysia</taxon>
        <taxon>Tineoidea</taxon>
        <taxon>Psychidae</taxon>
        <taxon>Oiketicinae</taxon>
        <taxon>Eumeta</taxon>
    </lineage>
</organism>
<protein>
    <submittedName>
        <fullName evidence="1">Uncharacterized protein</fullName>
    </submittedName>
</protein>
<comment type="caution">
    <text evidence="1">The sequence shown here is derived from an EMBL/GenBank/DDBJ whole genome shotgun (WGS) entry which is preliminary data.</text>
</comment>
<accession>A0A4C1ZR48</accession>
<evidence type="ECO:0000313" key="2">
    <source>
        <dbReference type="Proteomes" id="UP000299102"/>
    </source>
</evidence>
<dbReference type="AlphaFoldDB" id="A0A4C1ZR48"/>
<dbReference type="Proteomes" id="UP000299102">
    <property type="component" value="Unassembled WGS sequence"/>
</dbReference>